<proteinExistence type="predicted"/>
<dbReference type="AlphaFoldDB" id="A0A2T4DW29"/>
<gene>
    <name evidence="1" type="ORF">C9994_00235</name>
</gene>
<comment type="caution">
    <text evidence="1">The sequence shown here is derived from an EMBL/GenBank/DDBJ whole genome shotgun (WGS) entry which is preliminary data.</text>
</comment>
<protein>
    <submittedName>
        <fullName evidence="1">Uncharacterized protein</fullName>
    </submittedName>
</protein>
<accession>A0A2T4DW29</accession>
<organism evidence="1 2">
    <name type="scientific">Marivirga lumbricoides</name>
    <dbReference type="NCBI Taxonomy" id="1046115"/>
    <lineage>
        <taxon>Bacteria</taxon>
        <taxon>Pseudomonadati</taxon>
        <taxon>Bacteroidota</taxon>
        <taxon>Cytophagia</taxon>
        <taxon>Cytophagales</taxon>
        <taxon>Marivirgaceae</taxon>
        <taxon>Marivirga</taxon>
    </lineage>
</organism>
<dbReference type="Proteomes" id="UP000240608">
    <property type="component" value="Unassembled WGS sequence"/>
</dbReference>
<evidence type="ECO:0000313" key="2">
    <source>
        <dbReference type="Proteomes" id="UP000240608"/>
    </source>
</evidence>
<evidence type="ECO:0000313" key="1">
    <source>
        <dbReference type="EMBL" id="PTB98019.1"/>
    </source>
</evidence>
<sequence length="130" mass="15106">MSGNDNPIHLSMSMKISPKHIKEEILKCYLTPIGKDQQYAKMIHAIARAQENDLSPVSYIKLEEILDRVVSNWDKSVEDFPFWLADTYGKSEVIAEFNRRLNSQLTEKIKSNVNTMKWWLNKPNARVGRI</sequence>
<reference evidence="1 2" key="1">
    <citation type="submission" date="2018-03" db="EMBL/GenBank/DDBJ databases">
        <title>Cross-interface Injection: A General Nanoliter Liquid Handling Method Applied to Single Cells Genome Amplification Automated Nanoliter Liquid Handling Applied to Single Cell Multiple Displacement Amplification.</title>
        <authorList>
            <person name="Yun J."/>
            <person name="Xu P."/>
            <person name="Xu J."/>
            <person name="Dai X."/>
            <person name="Wang Y."/>
            <person name="Zheng X."/>
            <person name="Cao C."/>
            <person name="Yi Q."/>
            <person name="Zhu Y."/>
            <person name="Wang L."/>
            <person name="Dong Z."/>
            <person name="Huang Y."/>
            <person name="Huang L."/>
            <person name="Du W."/>
        </authorList>
    </citation>
    <scope>NUCLEOTIDE SEQUENCE [LARGE SCALE GENOMIC DNA]</scope>
    <source>
        <strain evidence="1 2">Z-D1-2</strain>
    </source>
</reference>
<dbReference type="EMBL" id="PYVU01000001">
    <property type="protein sequence ID" value="PTB98019.1"/>
    <property type="molecule type" value="Genomic_DNA"/>
</dbReference>
<name>A0A2T4DW29_9BACT</name>